<name>A0A1F5BVR2_9BACT</name>
<dbReference type="Pfam" id="PF04993">
    <property type="entry name" value="TfoX_N"/>
    <property type="match status" value="1"/>
</dbReference>
<protein>
    <recommendedName>
        <fullName evidence="1">TfoX N-terminal domain-containing protein</fullName>
    </recommendedName>
</protein>
<dbReference type="Gene3D" id="3.30.1460.30">
    <property type="entry name" value="YgaC/TfoX-N like chaperone"/>
    <property type="match status" value="1"/>
</dbReference>
<sequence length="112" mass="12914">MAKDTSFHDYIIYDILRDVAGITSRSMFGGWGIYKDGVIFAILVEGELYFKTDDTSRADFEKAGSHPFTYSRKDSKRVALSYWSLPLEVMENKKMLYQYIERSVKTGKSVCK</sequence>
<dbReference type="SUPFAM" id="SSF159894">
    <property type="entry name" value="YgaC/TfoX-N like"/>
    <property type="match status" value="1"/>
</dbReference>
<comment type="caution">
    <text evidence="2">The sequence shown here is derived from an EMBL/GenBank/DDBJ whole genome shotgun (WGS) entry which is preliminary data.</text>
</comment>
<dbReference type="PANTHER" id="PTHR36121">
    <property type="entry name" value="PROTEIN SXY"/>
    <property type="match status" value="1"/>
</dbReference>
<dbReference type="Proteomes" id="UP000176650">
    <property type="component" value="Unassembled WGS sequence"/>
</dbReference>
<dbReference type="PANTHER" id="PTHR36121:SF1">
    <property type="entry name" value="PROTEIN SXY"/>
    <property type="match status" value="1"/>
</dbReference>
<evidence type="ECO:0000313" key="3">
    <source>
        <dbReference type="Proteomes" id="UP000176650"/>
    </source>
</evidence>
<dbReference type="AlphaFoldDB" id="A0A1F5BVR2"/>
<dbReference type="EMBL" id="MEYS01000001">
    <property type="protein sequence ID" value="OGD34695.1"/>
    <property type="molecule type" value="Genomic_DNA"/>
</dbReference>
<dbReference type="STRING" id="1797298.A2988_04330"/>
<accession>A0A1F5BVR2</accession>
<reference evidence="2 3" key="1">
    <citation type="journal article" date="2016" name="Nat. Commun.">
        <title>Thousands of microbial genomes shed light on interconnected biogeochemical processes in an aquifer system.</title>
        <authorList>
            <person name="Anantharaman K."/>
            <person name="Brown C.T."/>
            <person name="Hug L.A."/>
            <person name="Sharon I."/>
            <person name="Castelle C.J."/>
            <person name="Probst A.J."/>
            <person name="Thomas B.C."/>
            <person name="Singh A."/>
            <person name="Wilkins M.J."/>
            <person name="Karaoz U."/>
            <person name="Brodie E.L."/>
            <person name="Williams K.H."/>
            <person name="Hubbard S.S."/>
            <person name="Banfield J.F."/>
        </authorList>
    </citation>
    <scope>NUCLEOTIDE SEQUENCE [LARGE SCALE GENOMIC DNA]</scope>
</reference>
<evidence type="ECO:0000259" key="1">
    <source>
        <dbReference type="Pfam" id="PF04993"/>
    </source>
</evidence>
<organism evidence="2 3">
    <name type="scientific">Candidatus Azambacteria bacterium RIFCSPLOWO2_01_FULL_46_25</name>
    <dbReference type="NCBI Taxonomy" id="1797298"/>
    <lineage>
        <taxon>Bacteria</taxon>
        <taxon>Candidatus Azamiibacteriota</taxon>
    </lineage>
</organism>
<evidence type="ECO:0000313" key="2">
    <source>
        <dbReference type="EMBL" id="OGD34695.1"/>
    </source>
</evidence>
<dbReference type="InterPro" id="IPR007076">
    <property type="entry name" value="TfoX_N"/>
</dbReference>
<gene>
    <name evidence="2" type="ORF">A2988_04330</name>
</gene>
<dbReference type="InterPro" id="IPR047525">
    <property type="entry name" value="TfoX-like"/>
</dbReference>
<proteinExistence type="predicted"/>
<feature type="domain" description="TfoX N-terminal" evidence="1">
    <location>
        <begin position="14"/>
        <end position="105"/>
    </location>
</feature>